<protein>
    <submittedName>
        <fullName evidence="2">Uncharacterized protein</fullName>
    </submittedName>
</protein>
<keyword evidence="3" id="KW-1185">Reference proteome</keyword>
<accession>A0ABV0U0W2</accession>
<organism evidence="2 3">
    <name type="scientific">Ilyodon furcidens</name>
    <name type="common">goldbreast splitfin</name>
    <dbReference type="NCBI Taxonomy" id="33524"/>
    <lineage>
        <taxon>Eukaryota</taxon>
        <taxon>Metazoa</taxon>
        <taxon>Chordata</taxon>
        <taxon>Craniata</taxon>
        <taxon>Vertebrata</taxon>
        <taxon>Euteleostomi</taxon>
        <taxon>Actinopterygii</taxon>
        <taxon>Neopterygii</taxon>
        <taxon>Teleostei</taxon>
        <taxon>Neoteleostei</taxon>
        <taxon>Acanthomorphata</taxon>
        <taxon>Ovalentaria</taxon>
        <taxon>Atherinomorphae</taxon>
        <taxon>Cyprinodontiformes</taxon>
        <taxon>Goodeidae</taxon>
        <taxon>Ilyodon</taxon>
    </lineage>
</organism>
<evidence type="ECO:0000256" key="1">
    <source>
        <dbReference type="SAM" id="MobiDB-lite"/>
    </source>
</evidence>
<name>A0ABV0U0W2_9TELE</name>
<sequence>MATTMPLQTHKHTTSPPLQCQHKENHQQSQLHHHLLVNPNAGRSTSEKGRNPPPHTLQPLWGTHQPDTLTCPPRTQQRQQRAEEYTVESTQPPGQHQQPQTASYPQLG</sequence>
<dbReference type="EMBL" id="JAHRIQ010054332">
    <property type="protein sequence ID" value="MEQ2238815.1"/>
    <property type="molecule type" value="Genomic_DNA"/>
</dbReference>
<feature type="compositionally biased region" description="Low complexity" evidence="1">
    <location>
        <begin position="91"/>
        <end position="100"/>
    </location>
</feature>
<gene>
    <name evidence="2" type="ORF">ILYODFUR_037146</name>
</gene>
<evidence type="ECO:0000313" key="3">
    <source>
        <dbReference type="Proteomes" id="UP001482620"/>
    </source>
</evidence>
<reference evidence="2 3" key="1">
    <citation type="submission" date="2021-06" db="EMBL/GenBank/DDBJ databases">
        <authorList>
            <person name="Palmer J.M."/>
        </authorList>
    </citation>
    <scope>NUCLEOTIDE SEQUENCE [LARGE SCALE GENOMIC DNA]</scope>
    <source>
        <strain evidence="3">if_2019</strain>
        <tissue evidence="2">Muscle</tissue>
    </source>
</reference>
<proteinExistence type="predicted"/>
<dbReference type="Proteomes" id="UP001482620">
    <property type="component" value="Unassembled WGS sequence"/>
</dbReference>
<comment type="caution">
    <text evidence="2">The sequence shown here is derived from an EMBL/GenBank/DDBJ whole genome shotgun (WGS) entry which is preliminary data.</text>
</comment>
<feature type="region of interest" description="Disordered" evidence="1">
    <location>
        <begin position="1"/>
        <end position="108"/>
    </location>
</feature>
<evidence type="ECO:0000313" key="2">
    <source>
        <dbReference type="EMBL" id="MEQ2238815.1"/>
    </source>
</evidence>